<protein>
    <recommendedName>
        <fullName evidence="3">Peptidase S9 prolyl oligopeptidase catalytic domain-containing protein</fullName>
    </recommendedName>
</protein>
<feature type="compositionally biased region" description="Basic and acidic residues" evidence="2">
    <location>
        <begin position="216"/>
        <end position="226"/>
    </location>
</feature>
<reference evidence="4 5" key="1">
    <citation type="submission" date="2012-08" db="EMBL/GenBank/DDBJ databases">
        <title>Whole genome shotgun sequence of Kineosphaera limosa NBRC 100340.</title>
        <authorList>
            <person name="Yoshida I."/>
            <person name="Isaki S."/>
            <person name="Hosoyama A."/>
            <person name="Tsuchikane K."/>
            <person name="Katsumata H."/>
            <person name="Ando Y."/>
            <person name="Ohji S."/>
            <person name="Hamada M."/>
            <person name="Tamura T."/>
            <person name="Yamazoe A."/>
            <person name="Yamazaki S."/>
            <person name="Fujita N."/>
        </authorList>
    </citation>
    <scope>NUCLEOTIDE SEQUENCE [LARGE SCALE GENOMIC DNA]</scope>
    <source>
        <strain evidence="4 5">NBRC 100340</strain>
    </source>
</reference>
<dbReference type="PRINTS" id="PR00862">
    <property type="entry name" value="PROLIGOPTASE"/>
</dbReference>
<dbReference type="SUPFAM" id="SSF82171">
    <property type="entry name" value="DPP6 N-terminal domain-like"/>
    <property type="match status" value="1"/>
</dbReference>
<dbReference type="OrthoDB" id="262125at2"/>
<feature type="compositionally biased region" description="Low complexity" evidence="2">
    <location>
        <begin position="241"/>
        <end position="256"/>
    </location>
</feature>
<gene>
    <name evidence="4" type="ORF">KILIM_054_00400</name>
</gene>
<evidence type="ECO:0000313" key="4">
    <source>
        <dbReference type="EMBL" id="GAB97029.1"/>
    </source>
</evidence>
<dbReference type="PANTHER" id="PTHR42776:SF27">
    <property type="entry name" value="DIPEPTIDYL PEPTIDASE FAMILY MEMBER 6"/>
    <property type="match status" value="1"/>
</dbReference>
<sequence>MTTPAQTPAQTTRSVAPGRARGPHPTYGAALSPDGRSLAYIAVDDGYPRAVQRPVPIAGGVALSKARDVRLPVDGPITKIVFSPDGRWLACQVAPLAGDRQQVWAVTTDPADPRALWIDGGEGGSRELVGWDGTRVAVTVEGEDGVGEARLINPTDGHVQVVDRRDQGRLVDAWAGTALVRVGPRCDRHLVLLRGEHEIRLGDPDPGSLTDPGVILDDHRPRRLPDGSRWPPATAVPDATDVSGASDVSDASGSGSPAEFAGYLRVLVRTDQGADRLRLDQLTLTPKGAWRRVLAARPDADLDELAVAADTSRAALLWNVGGGHSELQIMELSDGTLHDPIALPAPVASGLSLSADGRALAVTVEGPGRRRGVALTSLAAWGPGGSPVSDSARWTLVDPVPADPQAVQPALERFRAHDGLELSGWLYRSPSAPPGPGRVLVYFHGGPEGQSRPEFSDVFGPLLERGISVFAPNVRGSSGFGRAYWHADDHERRWDGIRDAVTCADMLIERGIAGPGQLAVAGRSYGGYLTNAVLAFHPGHFVCGVAICGMSEFAAFFRETEPWIGRASYSKYGHPEEDADLLAELSPIHRAAEVCVPMLFIHGGNDTNVPVGESLRMAAALRAAGSAAETLVVPGEGHDFTRPANRALLARRLADFVHAHLP</sequence>
<dbReference type="GO" id="GO:0006508">
    <property type="term" value="P:proteolysis"/>
    <property type="evidence" value="ECO:0007669"/>
    <property type="project" value="InterPro"/>
</dbReference>
<feature type="region of interest" description="Disordered" evidence="2">
    <location>
        <begin position="201"/>
        <end position="256"/>
    </location>
</feature>
<accession>K6XDW5</accession>
<dbReference type="SUPFAM" id="SSF53474">
    <property type="entry name" value="alpha/beta-Hydrolases"/>
    <property type="match status" value="1"/>
</dbReference>
<evidence type="ECO:0000256" key="2">
    <source>
        <dbReference type="SAM" id="MobiDB-lite"/>
    </source>
</evidence>
<organism evidence="4 5">
    <name type="scientific">Kineosphaera limosa NBRC 100340</name>
    <dbReference type="NCBI Taxonomy" id="1184609"/>
    <lineage>
        <taxon>Bacteria</taxon>
        <taxon>Bacillati</taxon>
        <taxon>Actinomycetota</taxon>
        <taxon>Actinomycetes</taxon>
        <taxon>Micrococcales</taxon>
        <taxon>Dermatophilaceae</taxon>
        <taxon>Kineosphaera</taxon>
    </lineage>
</organism>
<feature type="region of interest" description="Disordered" evidence="2">
    <location>
        <begin position="1"/>
        <end position="29"/>
    </location>
</feature>
<dbReference type="STRING" id="1184609.KILIM_054_00400"/>
<dbReference type="GO" id="GO:0004252">
    <property type="term" value="F:serine-type endopeptidase activity"/>
    <property type="evidence" value="ECO:0007669"/>
    <property type="project" value="InterPro"/>
</dbReference>
<dbReference type="InterPro" id="IPR011042">
    <property type="entry name" value="6-blade_b-propeller_TolB-like"/>
</dbReference>
<dbReference type="EMBL" id="BAHD01000054">
    <property type="protein sequence ID" value="GAB97029.1"/>
    <property type="molecule type" value="Genomic_DNA"/>
</dbReference>
<dbReference type="eggNOG" id="COG1506">
    <property type="taxonomic scope" value="Bacteria"/>
</dbReference>
<dbReference type="AlphaFoldDB" id="K6XDW5"/>
<feature type="compositionally biased region" description="Low complexity" evidence="2">
    <location>
        <begin position="1"/>
        <end position="12"/>
    </location>
</feature>
<dbReference type="Gene3D" id="3.40.50.1820">
    <property type="entry name" value="alpha/beta hydrolase"/>
    <property type="match status" value="1"/>
</dbReference>
<keyword evidence="1" id="KW-0378">Hydrolase</keyword>
<dbReference type="PANTHER" id="PTHR42776">
    <property type="entry name" value="SERINE PEPTIDASE S9 FAMILY MEMBER"/>
    <property type="match status" value="1"/>
</dbReference>
<dbReference type="InterPro" id="IPR001375">
    <property type="entry name" value="Peptidase_S9_cat"/>
</dbReference>
<dbReference type="Proteomes" id="UP000008366">
    <property type="component" value="Unassembled WGS sequence"/>
</dbReference>
<evidence type="ECO:0000313" key="5">
    <source>
        <dbReference type="Proteomes" id="UP000008366"/>
    </source>
</evidence>
<evidence type="ECO:0000256" key="1">
    <source>
        <dbReference type="ARBA" id="ARBA00022801"/>
    </source>
</evidence>
<dbReference type="RefSeq" id="WP_006593561.1">
    <property type="nucleotide sequence ID" value="NZ_BAHD01000054.1"/>
</dbReference>
<evidence type="ECO:0000259" key="3">
    <source>
        <dbReference type="Pfam" id="PF00326"/>
    </source>
</evidence>
<dbReference type="InterPro" id="IPR029058">
    <property type="entry name" value="AB_hydrolase_fold"/>
</dbReference>
<feature type="domain" description="Peptidase S9 prolyl oligopeptidase catalytic" evidence="3">
    <location>
        <begin position="455"/>
        <end position="661"/>
    </location>
</feature>
<comment type="caution">
    <text evidence="4">The sequence shown here is derived from an EMBL/GenBank/DDBJ whole genome shotgun (WGS) entry which is preliminary data.</text>
</comment>
<keyword evidence="5" id="KW-1185">Reference proteome</keyword>
<dbReference type="Gene3D" id="2.120.10.30">
    <property type="entry name" value="TolB, C-terminal domain"/>
    <property type="match status" value="1"/>
</dbReference>
<proteinExistence type="predicted"/>
<dbReference type="Pfam" id="PF00326">
    <property type="entry name" value="Peptidase_S9"/>
    <property type="match status" value="1"/>
</dbReference>
<name>K6XDW5_9MICO</name>
<dbReference type="InterPro" id="IPR002470">
    <property type="entry name" value="Peptidase_S9A"/>
</dbReference>